<evidence type="ECO:0000256" key="1">
    <source>
        <dbReference type="SAM" id="Phobius"/>
    </source>
</evidence>
<sequence length="132" mass="14458">MKLRQKLTISLCAFYLMTIIGIALNMHFCGGRLADVSFTETAKCGNCKMAEKKGKDSDCCKNTSIEAKVKDSHTAGLKVSLAPDFGIQLFLGPLVTESFRNVSSNLFSYAANKAPPLSSRLSLHLFNCVFRN</sequence>
<dbReference type="Proteomes" id="UP000192678">
    <property type="component" value="Unassembled WGS sequence"/>
</dbReference>
<keyword evidence="1" id="KW-1133">Transmembrane helix</keyword>
<accession>A0A1W2F4C5</accession>
<dbReference type="RefSeq" id="WP_084292075.1">
    <property type="nucleotide sequence ID" value="NZ_FWYB01000020.1"/>
</dbReference>
<keyword evidence="1" id="KW-0812">Transmembrane</keyword>
<feature type="transmembrane region" description="Helical" evidence="1">
    <location>
        <begin position="7"/>
        <end position="28"/>
    </location>
</feature>
<proteinExistence type="predicted"/>
<evidence type="ECO:0000313" key="3">
    <source>
        <dbReference type="Proteomes" id="UP000192678"/>
    </source>
</evidence>
<dbReference type="NCBIfam" id="NF047658">
    <property type="entry name" value="HYC_CC_PP"/>
    <property type="match status" value="1"/>
</dbReference>
<dbReference type="OrthoDB" id="795045at2"/>
<dbReference type="InterPro" id="IPR058060">
    <property type="entry name" value="HYC_CC_PP"/>
</dbReference>
<dbReference type="InterPro" id="IPR058512">
    <property type="entry name" value="DUF8199"/>
</dbReference>
<name>A0A1W2F4C5_9SPHI</name>
<gene>
    <name evidence="2" type="ORF">SAMN04488101_12062</name>
</gene>
<dbReference type="Pfam" id="PF26622">
    <property type="entry name" value="DUF8199"/>
    <property type="match status" value="1"/>
</dbReference>
<keyword evidence="3" id="KW-1185">Reference proteome</keyword>
<dbReference type="EMBL" id="FWYB01000020">
    <property type="protein sequence ID" value="SMD16662.1"/>
    <property type="molecule type" value="Genomic_DNA"/>
</dbReference>
<organism evidence="2 3">
    <name type="scientific">Pedobacter nyackensis</name>
    <dbReference type="NCBI Taxonomy" id="475255"/>
    <lineage>
        <taxon>Bacteria</taxon>
        <taxon>Pseudomonadati</taxon>
        <taxon>Bacteroidota</taxon>
        <taxon>Sphingobacteriia</taxon>
        <taxon>Sphingobacteriales</taxon>
        <taxon>Sphingobacteriaceae</taxon>
        <taxon>Pedobacter</taxon>
    </lineage>
</organism>
<dbReference type="STRING" id="475255.SAMN04488101_12062"/>
<reference evidence="2 3" key="1">
    <citation type="submission" date="2017-04" db="EMBL/GenBank/DDBJ databases">
        <authorList>
            <person name="Afonso C.L."/>
            <person name="Miller P.J."/>
            <person name="Scott M.A."/>
            <person name="Spackman E."/>
            <person name="Goraichik I."/>
            <person name="Dimitrov K.M."/>
            <person name="Suarez D.L."/>
            <person name="Swayne D.E."/>
        </authorList>
    </citation>
    <scope>NUCLEOTIDE SEQUENCE [LARGE SCALE GENOMIC DNA]</scope>
    <source>
        <strain evidence="2 3">DSM 19625</strain>
    </source>
</reference>
<evidence type="ECO:0000313" key="2">
    <source>
        <dbReference type="EMBL" id="SMD16662.1"/>
    </source>
</evidence>
<dbReference type="AlphaFoldDB" id="A0A1W2F4C5"/>
<protein>
    <submittedName>
        <fullName evidence="2">Uncharacterized protein</fullName>
    </submittedName>
</protein>
<keyword evidence="1" id="KW-0472">Membrane</keyword>